<gene>
    <name evidence="8" type="ORF">K788_0001312</name>
</gene>
<dbReference type="GO" id="GO:0005886">
    <property type="term" value="C:plasma membrane"/>
    <property type="evidence" value="ECO:0007669"/>
    <property type="project" value="TreeGrafter"/>
</dbReference>
<keyword evidence="2" id="KW-0813">Transport</keyword>
<keyword evidence="4 6" id="KW-1133">Transmembrane helix</keyword>
<feature type="transmembrane region" description="Helical" evidence="6">
    <location>
        <begin position="185"/>
        <end position="204"/>
    </location>
</feature>
<dbReference type="InterPro" id="IPR011701">
    <property type="entry name" value="MFS"/>
</dbReference>
<feature type="transmembrane region" description="Helical" evidence="6">
    <location>
        <begin position="409"/>
        <end position="428"/>
    </location>
</feature>
<evidence type="ECO:0000256" key="6">
    <source>
        <dbReference type="SAM" id="Phobius"/>
    </source>
</evidence>
<dbReference type="GO" id="GO:0022857">
    <property type="term" value="F:transmembrane transporter activity"/>
    <property type="evidence" value="ECO:0007669"/>
    <property type="project" value="InterPro"/>
</dbReference>
<organism evidence="8 9">
    <name type="scientific">Paraburkholderia caribensis MBA4</name>
    <dbReference type="NCBI Taxonomy" id="1323664"/>
    <lineage>
        <taxon>Bacteria</taxon>
        <taxon>Pseudomonadati</taxon>
        <taxon>Pseudomonadota</taxon>
        <taxon>Betaproteobacteria</taxon>
        <taxon>Burkholderiales</taxon>
        <taxon>Burkholderiaceae</taxon>
        <taxon>Paraburkholderia</taxon>
    </lineage>
</organism>
<evidence type="ECO:0000313" key="9">
    <source>
        <dbReference type="Proteomes" id="UP000019146"/>
    </source>
</evidence>
<dbReference type="PROSITE" id="PS50850">
    <property type="entry name" value="MFS"/>
    <property type="match status" value="1"/>
</dbReference>
<feature type="transmembrane region" description="Helical" evidence="6">
    <location>
        <begin position="117"/>
        <end position="139"/>
    </location>
</feature>
<dbReference type="EMBL" id="CP012748">
    <property type="protein sequence ID" value="ALL70347.1"/>
    <property type="molecule type" value="Genomic_DNA"/>
</dbReference>
<evidence type="ECO:0000256" key="2">
    <source>
        <dbReference type="ARBA" id="ARBA00022448"/>
    </source>
</evidence>
<feature type="transmembrane region" description="Helical" evidence="6">
    <location>
        <begin position="22"/>
        <end position="39"/>
    </location>
</feature>
<evidence type="ECO:0000256" key="4">
    <source>
        <dbReference type="ARBA" id="ARBA00022989"/>
    </source>
</evidence>
<dbReference type="AlphaFoldDB" id="A0A0P0RN64"/>
<protein>
    <submittedName>
        <fullName evidence="8">Nitrate/nitrite transporter</fullName>
    </submittedName>
</protein>
<feature type="domain" description="Major facilitator superfamily (MFS) profile" evidence="7">
    <location>
        <begin position="26"/>
        <end position="433"/>
    </location>
</feature>
<comment type="subcellular location">
    <subcellularLocation>
        <location evidence="1">Membrane</location>
        <topology evidence="1">Multi-pass membrane protein</topology>
    </subcellularLocation>
</comment>
<dbReference type="PANTHER" id="PTHR43791:SF100">
    <property type="entry name" value="SUGAR TRANSPORTER"/>
    <property type="match status" value="1"/>
</dbReference>
<dbReference type="SUPFAM" id="SSF103473">
    <property type="entry name" value="MFS general substrate transporter"/>
    <property type="match status" value="1"/>
</dbReference>
<reference evidence="8 9" key="1">
    <citation type="journal article" date="2014" name="Genome Announc.">
        <title>Draft Genome Sequence of the Haloacid-Degrading Burkholderia caribensis Strain MBA4.</title>
        <authorList>
            <person name="Pan Y."/>
            <person name="Kong K.F."/>
            <person name="Tsang J.S."/>
        </authorList>
    </citation>
    <scope>NUCLEOTIDE SEQUENCE [LARGE SCALE GENOMIC DNA]</scope>
    <source>
        <strain evidence="8 9">MBA4</strain>
        <plasmid evidence="9">Plasmid</plasmid>
    </source>
</reference>
<feature type="transmembrane region" description="Helical" evidence="6">
    <location>
        <begin position="92"/>
        <end position="111"/>
    </location>
</feature>
<feature type="transmembrane region" description="Helical" evidence="6">
    <location>
        <begin position="253"/>
        <end position="274"/>
    </location>
</feature>
<keyword evidence="8" id="KW-0614">Plasmid</keyword>
<dbReference type="Pfam" id="PF07690">
    <property type="entry name" value="MFS_1"/>
    <property type="match status" value="1"/>
</dbReference>
<keyword evidence="3 6" id="KW-0812">Transmembrane</keyword>
<feature type="transmembrane region" description="Helical" evidence="6">
    <location>
        <begin position="289"/>
        <end position="308"/>
    </location>
</feature>
<feature type="transmembrane region" description="Helical" evidence="6">
    <location>
        <begin position="59"/>
        <end position="80"/>
    </location>
</feature>
<dbReference type="FunFam" id="1.20.1250.20:FF:000018">
    <property type="entry name" value="MFS transporter permease"/>
    <property type="match status" value="1"/>
</dbReference>
<evidence type="ECO:0000256" key="5">
    <source>
        <dbReference type="ARBA" id="ARBA00023136"/>
    </source>
</evidence>
<feature type="transmembrane region" description="Helical" evidence="6">
    <location>
        <begin position="320"/>
        <end position="337"/>
    </location>
</feature>
<proteinExistence type="predicted"/>
<dbReference type="Gene3D" id="1.20.1250.20">
    <property type="entry name" value="MFS general substrate transporter like domains"/>
    <property type="match status" value="2"/>
</dbReference>
<evidence type="ECO:0000313" key="8">
    <source>
        <dbReference type="EMBL" id="ALL70347.1"/>
    </source>
</evidence>
<dbReference type="PANTHER" id="PTHR43791">
    <property type="entry name" value="PERMEASE-RELATED"/>
    <property type="match status" value="1"/>
</dbReference>
<dbReference type="InterPro" id="IPR036259">
    <property type="entry name" value="MFS_trans_sf"/>
</dbReference>
<feature type="transmembrane region" description="Helical" evidence="6">
    <location>
        <begin position="151"/>
        <end position="173"/>
    </location>
</feature>
<dbReference type="InterPro" id="IPR020846">
    <property type="entry name" value="MFS_dom"/>
</dbReference>
<accession>A0A0P0RN64</accession>
<evidence type="ECO:0000259" key="7">
    <source>
        <dbReference type="PROSITE" id="PS50850"/>
    </source>
</evidence>
<geneLocation type="plasmid" evidence="9"/>
<sequence length="450" mass="48206">MSRAQEGDGMTRIDEAATMRKVYGRLMPLLFAMMFFNYLDRINIGFAALDMNSDMGFSPAVFGFAGSIFFVGYMLLEVPSNLLLHRVGARRWIARILLTWGAVAAATAFVFNDTSFYVLRFLLGVMEAGFLPGVAVYLTKWFPERYRARAVGGYIIAGSFSAVLGGPISTTLMTYANGVLGLHGWQWMFILEGVPAMLLGLVTLRIMTERPADAAWLGDDEKRWLESTLAAEREALGGHAHVSFLRVAGDIRVWSLACLFGCALVGIYGLFLWLPQIVKSLGQLSNIEVGFLSAAPPLLGVLGTFLISRSSDRSGDRKKHLAFVYGASAIAIAGSAYAPNPVIAYALLCVTGLFIYAGNPLFWSLASSFRTGAAGAATIALINTIAQFGGLVGPWSIGLVRRATGNFSLALLTIAAFLVIATVIALVMRVTPPEEGVSPALANGDAATGN</sequence>
<evidence type="ECO:0000256" key="3">
    <source>
        <dbReference type="ARBA" id="ARBA00022692"/>
    </source>
</evidence>
<dbReference type="KEGG" id="bcai:K788_0001312"/>
<dbReference type="Proteomes" id="UP000019146">
    <property type="component" value="Plasmid unnamed"/>
</dbReference>
<keyword evidence="5 6" id="KW-0472">Membrane</keyword>
<evidence type="ECO:0000256" key="1">
    <source>
        <dbReference type="ARBA" id="ARBA00004141"/>
    </source>
</evidence>
<feature type="transmembrane region" description="Helical" evidence="6">
    <location>
        <begin position="374"/>
        <end position="397"/>
    </location>
</feature>
<dbReference type="CDD" id="cd17319">
    <property type="entry name" value="MFS_ExuT_GudP_like"/>
    <property type="match status" value="1"/>
</dbReference>
<name>A0A0P0RN64_9BURK</name>
<feature type="transmembrane region" description="Helical" evidence="6">
    <location>
        <begin position="343"/>
        <end position="362"/>
    </location>
</feature>